<reference evidence="1 2" key="1">
    <citation type="journal article" date="2018" name="Front. Plant Sci.">
        <title>Red Clover (Trifolium pratense) and Zigzag Clover (T. medium) - A Picture of Genomic Similarities and Differences.</title>
        <authorList>
            <person name="Dluhosova J."/>
            <person name="Istvanek J."/>
            <person name="Nedelnik J."/>
            <person name="Repkova J."/>
        </authorList>
    </citation>
    <scope>NUCLEOTIDE SEQUENCE [LARGE SCALE GENOMIC DNA]</scope>
    <source>
        <strain evidence="2">cv. 10/8</strain>
        <tissue evidence="1">Leaf</tissue>
    </source>
</reference>
<proteinExistence type="predicted"/>
<comment type="caution">
    <text evidence="1">The sequence shown here is derived from an EMBL/GenBank/DDBJ whole genome shotgun (WGS) entry which is preliminary data.</text>
</comment>
<feature type="non-terminal residue" evidence="1">
    <location>
        <position position="20"/>
    </location>
</feature>
<evidence type="ECO:0000313" key="1">
    <source>
        <dbReference type="EMBL" id="MCI48163.1"/>
    </source>
</evidence>
<sequence>MRVVPLLMFAPLTALSVILK</sequence>
<evidence type="ECO:0000313" key="2">
    <source>
        <dbReference type="Proteomes" id="UP000265520"/>
    </source>
</evidence>
<organism evidence="1 2">
    <name type="scientific">Trifolium medium</name>
    <dbReference type="NCBI Taxonomy" id="97028"/>
    <lineage>
        <taxon>Eukaryota</taxon>
        <taxon>Viridiplantae</taxon>
        <taxon>Streptophyta</taxon>
        <taxon>Embryophyta</taxon>
        <taxon>Tracheophyta</taxon>
        <taxon>Spermatophyta</taxon>
        <taxon>Magnoliopsida</taxon>
        <taxon>eudicotyledons</taxon>
        <taxon>Gunneridae</taxon>
        <taxon>Pentapetalae</taxon>
        <taxon>rosids</taxon>
        <taxon>fabids</taxon>
        <taxon>Fabales</taxon>
        <taxon>Fabaceae</taxon>
        <taxon>Papilionoideae</taxon>
        <taxon>50 kb inversion clade</taxon>
        <taxon>NPAAA clade</taxon>
        <taxon>Hologalegina</taxon>
        <taxon>IRL clade</taxon>
        <taxon>Trifolieae</taxon>
        <taxon>Trifolium</taxon>
    </lineage>
</organism>
<dbReference type="Proteomes" id="UP000265520">
    <property type="component" value="Unassembled WGS sequence"/>
</dbReference>
<keyword evidence="2" id="KW-1185">Reference proteome</keyword>
<dbReference type="EMBL" id="LXQA010382459">
    <property type="protein sequence ID" value="MCI48163.1"/>
    <property type="molecule type" value="Genomic_DNA"/>
</dbReference>
<protein>
    <submittedName>
        <fullName evidence="1">Uncharacterized protein</fullName>
    </submittedName>
</protein>
<dbReference type="AlphaFoldDB" id="A0A392SGX7"/>
<name>A0A392SGX7_9FABA</name>
<accession>A0A392SGX7</accession>